<dbReference type="PANTHER" id="PTHR11590:SF81">
    <property type="entry name" value="PROTEIN-GLUTAMINE GAMMA-GLUTAMYLTRANSFERASE K-LIKE ISOFORM X4"/>
    <property type="match status" value="1"/>
</dbReference>
<dbReference type="InterPro" id="IPR038765">
    <property type="entry name" value="Papain-like_cys_pep_sf"/>
</dbReference>
<proteinExistence type="predicted"/>
<dbReference type="AlphaFoldDB" id="A0A4W3HB59"/>
<reference evidence="1" key="5">
    <citation type="submission" date="2025-09" db="UniProtKB">
        <authorList>
            <consortium name="Ensembl"/>
        </authorList>
    </citation>
    <scope>IDENTIFICATION</scope>
</reference>
<dbReference type="SUPFAM" id="SSF54001">
    <property type="entry name" value="Cysteine proteinases"/>
    <property type="match status" value="1"/>
</dbReference>
<dbReference type="InParanoid" id="A0A4W3HB59"/>
<accession>A0A4W3HB59</accession>
<evidence type="ECO:0000313" key="2">
    <source>
        <dbReference type="Proteomes" id="UP000314986"/>
    </source>
</evidence>
<dbReference type="PANTHER" id="PTHR11590">
    <property type="entry name" value="PROTEIN-GLUTAMINE GAMMA-GLUTAMYLTRANSFERASE"/>
    <property type="match status" value="1"/>
</dbReference>
<sequence length="72" mass="8457">MNETGIIFMNTYNSIYSNPWIFGQFEEDIVDICLKLLDQNPKSLRSATGDYERRNDAVYISRVVSRMVRLTF</sequence>
<evidence type="ECO:0000313" key="1">
    <source>
        <dbReference type="Ensembl" id="ENSCMIP00000013041.1"/>
    </source>
</evidence>
<reference evidence="2" key="1">
    <citation type="journal article" date="2006" name="Science">
        <title>Ancient noncoding elements conserved in the human genome.</title>
        <authorList>
            <person name="Venkatesh B."/>
            <person name="Kirkness E.F."/>
            <person name="Loh Y.H."/>
            <person name="Halpern A.L."/>
            <person name="Lee A.P."/>
            <person name="Johnson J."/>
            <person name="Dandona N."/>
            <person name="Viswanathan L.D."/>
            <person name="Tay A."/>
            <person name="Venter J.C."/>
            <person name="Strausberg R.L."/>
            <person name="Brenner S."/>
        </authorList>
    </citation>
    <scope>NUCLEOTIDE SEQUENCE [LARGE SCALE GENOMIC DNA]</scope>
</reference>
<dbReference type="GeneTree" id="ENSGT01050000244866"/>
<keyword evidence="2" id="KW-1185">Reference proteome</keyword>
<dbReference type="Proteomes" id="UP000314986">
    <property type="component" value="Unassembled WGS sequence"/>
</dbReference>
<dbReference type="InterPro" id="IPR036985">
    <property type="entry name" value="Transglutaminase-like_sf"/>
</dbReference>
<dbReference type="Ensembl" id="ENSCMIT00000013333.1">
    <property type="protein sequence ID" value="ENSCMIP00000013041.1"/>
    <property type="gene ID" value="ENSCMIG00000006594.1"/>
</dbReference>
<organism evidence="1 2">
    <name type="scientific">Callorhinchus milii</name>
    <name type="common">Ghost shark</name>
    <dbReference type="NCBI Taxonomy" id="7868"/>
    <lineage>
        <taxon>Eukaryota</taxon>
        <taxon>Metazoa</taxon>
        <taxon>Chordata</taxon>
        <taxon>Craniata</taxon>
        <taxon>Vertebrata</taxon>
        <taxon>Chondrichthyes</taxon>
        <taxon>Holocephali</taxon>
        <taxon>Chimaeriformes</taxon>
        <taxon>Callorhinchidae</taxon>
        <taxon>Callorhinchus</taxon>
    </lineage>
</organism>
<dbReference type="Gene3D" id="3.90.260.10">
    <property type="entry name" value="Transglutaminase-like"/>
    <property type="match status" value="1"/>
</dbReference>
<protein>
    <submittedName>
        <fullName evidence="1">Uncharacterized protein</fullName>
    </submittedName>
</protein>
<reference evidence="2" key="2">
    <citation type="journal article" date="2007" name="PLoS Biol.">
        <title>Survey sequencing and comparative analysis of the elephant shark (Callorhinchus milii) genome.</title>
        <authorList>
            <person name="Venkatesh B."/>
            <person name="Kirkness E.F."/>
            <person name="Loh Y.H."/>
            <person name="Halpern A.L."/>
            <person name="Lee A.P."/>
            <person name="Johnson J."/>
            <person name="Dandona N."/>
            <person name="Viswanathan L.D."/>
            <person name="Tay A."/>
            <person name="Venter J.C."/>
            <person name="Strausberg R.L."/>
            <person name="Brenner S."/>
        </authorList>
    </citation>
    <scope>NUCLEOTIDE SEQUENCE [LARGE SCALE GENOMIC DNA]</scope>
</reference>
<reference evidence="2" key="3">
    <citation type="journal article" date="2014" name="Nature">
        <title>Elephant shark genome provides unique insights into gnathostome evolution.</title>
        <authorList>
            <consortium name="International Elephant Shark Genome Sequencing Consortium"/>
            <person name="Venkatesh B."/>
            <person name="Lee A.P."/>
            <person name="Ravi V."/>
            <person name="Maurya A.K."/>
            <person name="Lian M.M."/>
            <person name="Swann J.B."/>
            <person name="Ohta Y."/>
            <person name="Flajnik M.F."/>
            <person name="Sutoh Y."/>
            <person name="Kasahara M."/>
            <person name="Hoon S."/>
            <person name="Gangu V."/>
            <person name="Roy S.W."/>
            <person name="Irimia M."/>
            <person name="Korzh V."/>
            <person name="Kondrychyn I."/>
            <person name="Lim Z.W."/>
            <person name="Tay B.H."/>
            <person name="Tohari S."/>
            <person name="Kong K.W."/>
            <person name="Ho S."/>
            <person name="Lorente-Galdos B."/>
            <person name="Quilez J."/>
            <person name="Marques-Bonet T."/>
            <person name="Raney B.J."/>
            <person name="Ingham P.W."/>
            <person name="Tay A."/>
            <person name="Hillier L.W."/>
            <person name="Minx P."/>
            <person name="Boehm T."/>
            <person name="Wilson R.K."/>
            <person name="Brenner S."/>
            <person name="Warren W.C."/>
        </authorList>
    </citation>
    <scope>NUCLEOTIDE SEQUENCE [LARGE SCALE GENOMIC DNA]</scope>
</reference>
<dbReference type="GO" id="GO:0003810">
    <property type="term" value="F:protein-glutamine gamma-glutamyltransferase activity"/>
    <property type="evidence" value="ECO:0007669"/>
    <property type="project" value="TreeGrafter"/>
</dbReference>
<reference evidence="1" key="4">
    <citation type="submission" date="2025-08" db="UniProtKB">
        <authorList>
            <consortium name="Ensembl"/>
        </authorList>
    </citation>
    <scope>IDENTIFICATION</scope>
</reference>
<name>A0A4W3HB59_CALMI</name>
<dbReference type="InterPro" id="IPR050779">
    <property type="entry name" value="Transglutaminase"/>
</dbReference>